<dbReference type="InterPro" id="IPR000210">
    <property type="entry name" value="BTB/POZ_dom"/>
</dbReference>
<dbReference type="GO" id="GO:0006357">
    <property type="term" value="P:regulation of transcription by RNA polymerase II"/>
    <property type="evidence" value="ECO:0007669"/>
    <property type="project" value="TreeGrafter"/>
</dbReference>
<dbReference type="STRING" id="2015173.A0A026VST1"/>
<dbReference type="AlphaFoldDB" id="A0A026VST1"/>
<keyword evidence="5" id="KW-1185">Reference proteome</keyword>
<dbReference type="PANTHER" id="PTHR23110:SF109">
    <property type="entry name" value="FI07618P-RELATED"/>
    <property type="match status" value="1"/>
</dbReference>
<dbReference type="Gene3D" id="3.30.710.10">
    <property type="entry name" value="Potassium Channel Kv1.1, Chain A"/>
    <property type="match status" value="1"/>
</dbReference>
<dbReference type="GO" id="GO:0005634">
    <property type="term" value="C:nucleus"/>
    <property type="evidence" value="ECO:0007669"/>
    <property type="project" value="UniProtKB-SubCell"/>
</dbReference>
<keyword evidence="2" id="KW-0539">Nucleus</keyword>
<sequence>LLSQVTEDYSTIILSDISPRDIQSIIQFMYHGEVRVPVEDISSLLEAARLLKISGLIDVSAGLYGLIYCY</sequence>
<organism evidence="4 5">
    <name type="scientific">Ooceraea biroi</name>
    <name type="common">Clonal raider ant</name>
    <name type="synonym">Cerapachys biroi</name>
    <dbReference type="NCBI Taxonomy" id="2015173"/>
    <lineage>
        <taxon>Eukaryota</taxon>
        <taxon>Metazoa</taxon>
        <taxon>Ecdysozoa</taxon>
        <taxon>Arthropoda</taxon>
        <taxon>Hexapoda</taxon>
        <taxon>Insecta</taxon>
        <taxon>Pterygota</taxon>
        <taxon>Neoptera</taxon>
        <taxon>Endopterygota</taxon>
        <taxon>Hymenoptera</taxon>
        <taxon>Apocrita</taxon>
        <taxon>Aculeata</taxon>
        <taxon>Formicoidea</taxon>
        <taxon>Formicidae</taxon>
        <taxon>Dorylinae</taxon>
        <taxon>Ooceraea</taxon>
    </lineage>
</organism>
<comment type="subcellular location">
    <subcellularLocation>
        <location evidence="1">Nucleus</location>
    </subcellularLocation>
</comment>
<evidence type="ECO:0000259" key="3">
    <source>
        <dbReference type="PROSITE" id="PS50097"/>
    </source>
</evidence>
<dbReference type="PROSITE" id="PS50097">
    <property type="entry name" value="BTB"/>
    <property type="match status" value="1"/>
</dbReference>
<dbReference type="Proteomes" id="UP000053097">
    <property type="component" value="Unassembled WGS sequence"/>
</dbReference>
<evidence type="ECO:0000256" key="1">
    <source>
        <dbReference type="ARBA" id="ARBA00004123"/>
    </source>
</evidence>
<reference evidence="4 5" key="1">
    <citation type="journal article" date="2014" name="Curr. Biol.">
        <title>The genome of the clonal raider ant Cerapachys biroi.</title>
        <authorList>
            <person name="Oxley P.R."/>
            <person name="Ji L."/>
            <person name="Fetter-Pruneda I."/>
            <person name="McKenzie S.K."/>
            <person name="Li C."/>
            <person name="Hu H."/>
            <person name="Zhang G."/>
            <person name="Kronauer D.J."/>
        </authorList>
    </citation>
    <scope>NUCLEOTIDE SEQUENCE [LARGE SCALE GENOMIC DNA]</scope>
</reference>
<dbReference type="OrthoDB" id="6482909at2759"/>
<gene>
    <name evidence="4" type="ORF">X777_00043</name>
</gene>
<dbReference type="PANTHER" id="PTHR23110">
    <property type="entry name" value="BTB DOMAIN TRANSCRIPTION FACTOR"/>
    <property type="match status" value="1"/>
</dbReference>
<name>A0A026VST1_OOCBI</name>
<proteinExistence type="predicted"/>
<evidence type="ECO:0000313" key="5">
    <source>
        <dbReference type="Proteomes" id="UP000053097"/>
    </source>
</evidence>
<feature type="non-terminal residue" evidence="4">
    <location>
        <position position="1"/>
    </location>
</feature>
<dbReference type="InterPro" id="IPR051095">
    <property type="entry name" value="Dros_DevTransReg"/>
</dbReference>
<protein>
    <submittedName>
        <fullName evidence="4">Protein bric-a-brac</fullName>
    </submittedName>
</protein>
<dbReference type="InterPro" id="IPR011333">
    <property type="entry name" value="SKP1/BTB/POZ_sf"/>
</dbReference>
<evidence type="ECO:0000256" key="2">
    <source>
        <dbReference type="ARBA" id="ARBA00023242"/>
    </source>
</evidence>
<accession>A0A026VST1</accession>
<dbReference type="EMBL" id="KK110631">
    <property type="protein sequence ID" value="EZA46551.1"/>
    <property type="molecule type" value="Genomic_DNA"/>
</dbReference>
<dbReference type="SUPFAM" id="SSF54695">
    <property type="entry name" value="POZ domain"/>
    <property type="match status" value="1"/>
</dbReference>
<dbReference type="Pfam" id="PF00651">
    <property type="entry name" value="BTB"/>
    <property type="match status" value="1"/>
</dbReference>
<feature type="domain" description="BTB" evidence="3">
    <location>
        <begin position="1"/>
        <end position="38"/>
    </location>
</feature>
<evidence type="ECO:0000313" key="4">
    <source>
        <dbReference type="EMBL" id="EZA46551.1"/>
    </source>
</evidence>